<protein>
    <submittedName>
        <fullName evidence="2">Uncharacterized protein</fullName>
    </submittedName>
</protein>
<reference evidence="2 3" key="1">
    <citation type="journal article" date="2016" name="Genome Announc.">
        <title>Genome Sequence of Madurella mycetomatis mm55, Isolated from a Human Mycetoma Case in Sudan.</title>
        <authorList>
            <person name="Smit S."/>
            <person name="Derks M.F."/>
            <person name="Bervoets S."/>
            <person name="Fahal A."/>
            <person name="van Leeuwen W."/>
            <person name="van Belkum A."/>
            <person name="van de Sande W.W."/>
        </authorList>
    </citation>
    <scope>NUCLEOTIDE SEQUENCE [LARGE SCALE GENOMIC DNA]</scope>
    <source>
        <strain evidence="3">mm55</strain>
    </source>
</reference>
<dbReference type="PANTHER" id="PTHR39603:SF1">
    <property type="entry name" value="CYANOVIRIN-N DOMAIN-CONTAINING PROTEIN"/>
    <property type="match status" value="1"/>
</dbReference>
<name>A0A175VVJ2_9PEZI</name>
<feature type="signal peptide" evidence="1">
    <location>
        <begin position="1"/>
        <end position="20"/>
    </location>
</feature>
<comment type="caution">
    <text evidence="2">The sequence shown here is derived from an EMBL/GenBank/DDBJ whole genome shotgun (WGS) entry which is preliminary data.</text>
</comment>
<gene>
    <name evidence="2" type="ORF">MMYC01_208796</name>
</gene>
<evidence type="ECO:0000313" key="2">
    <source>
        <dbReference type="EMBL" id="KXX75566.1"/>
    </source>
</evidence>
<dbReference type="PANTHER" id="PTHR39603">
    <property type="entry name" value="CYANOVIRIN-N DOMAIN-CONTAINING PROTEIN"/>
    <property type="match status" value="1"/>
</dbReference>
<dbReference type="AlphaFoldDB" id="A0A175VVJ2"/>
<accession>A0A175VVJ2</accession>
<evidence type="ECO:0000256" key="1">
    <source>
        <dbReference type="SAM" id="SignalP"/>
    </source>
</evidence>
<dbReference type="EMBL" id="LCTW02000262">
    <property type="protein sequence ID" value="KXX75566.1"/>
    <property type="molecule type" value="Genomic_DNA"/>
</dbReference>
<keyword evidence="3" id="KW-1185">Reference proteome</keyword>
<dbReference type="STRING" id="100816.A0A175VVJ2"/>
<feature type="chain" id="PRO_5008043388" evidence="1">
    <location>
        <begin position="21"/>
        <end position="171"/>
    </location>
</feature>
<keyword evidence="1" id="KW-0732">Signal</keyword>
<dbReference type="OrthoDB" id="2112446at2759"/>
<organism evidence="2 3">
    <name type="scientific">Madurella mycetomatis</name>
    <dbReference type="NCBI Taxonomy" id="100816"/>
    <lineage>
        <taxon>Eukaryota</taxon>
        <taxon>Fungi</taxon>
        <taxon>Dikarya</taxon>
        <taxon>Ascomycota</taxon>
        <taxon>Pezizomycotina</taxon>
        <taxon>Sordariomycetes</taxon>
        <taxon>Sordariomycetidae</taxon>
        <taxon>Sordariales</taxon>
        <taxon>Sordariales incertae sedis</taxon>
        <taxon>Madurella</taxon>
    </lineage>
</organism>
<proteinExistence type="predicted"/>
<evidence type="ECO:0000313" key="3">
    <source>
        <dbReference type="Proteomes" id="UP000078237"/>
    </source>
</evidence>
<dbReference type="VEuPathDB" id="FungiDB:MMYC01_208796"/>
<sequence>MVNFTPHFLTLLAFGHAVAAAQTVTSFSEWVEGIIADPNGDHLSPEDAVAAFKSGAFSVPPAVKPRRGLVEKRATCYEVPGTEALIVDAVACINAIARRAPDSCREYMLCQLNTAAITQDGGGPGRWSSCNDVARGAGYVMDHCVRPGSDWVQGSEFAHGNGNLLVRIRRP</sequence>
<dbReference type="Proteomes" id="UP000078237">
    <property type="component" value="Unassembled WGS sequence"/>
</dbReference>